<dbReference type="SUPFAM" id="SSF52172">
    <property type="entry name" value="CheY-like"/>
    <property type="match status" value="1"/>
</dbReference>
<keyword evidence="1 2" id="KW-0597">Phosphoprotein</keyword>
<dbReference type="Gene3D" id="3.40.50.2300">
    <property type="match status" value="1"/>
</dbReference>
<evidence type="ECO:0000313" key="4">
    <source>
        <dbReference type="EMBL" id="BDD86372.1"/>
    </source>
</evidence>
<reference evidence="4 5" key="1">
    <citation type="submission" date="2022-01" db="EMBL/GenBank/DDBJ databases">
        <title>Desulfofustis limnae sp. nov., a novel mesophilic sulfate-reducing bacterium isolated from marsh soil.</title>
        <authorList>
            <person name="Watanabe M."/>
            <person name="Takahashi A."/>
            <person name="Kojima H."/>
            <person name="Fukui M."/>
        </authorList>
    </citation>
    <scope>NUCLEOTIDE SEQUENCE [LARGE SCALE GENOMIC DNA]</scope>
    <source>
        <strain evidence="4 5">PPLL</strain>
    </source>
</reference>
<evidence type="ECO:0000256" key="1">
    <source>
        <dbReference type="ARBA" id="ARBA00022553"/>
    </source>
</evidence>
<feature type="domain" description="Response regulatory" evidence="3">
    <location>
        <begin position="422"/>
        <end position="538"/>
    </location>
</feature>
<organism evidence="4 5">
    <name type="scientific">Desulfofustis limnaeus</name>
    <dbReference type="NCBI Taxonomy" id="2740163"/>
    <lineage>
        <taxon>Bacteria</taxon>
        <taxon>Pseudomonadati</taxon>
        <taxon>Thermodesulfobacteriota</taxon>
        <taxon>Desulfobulbia</taxon>
        <taxon>Desulfobulbales</taxon>
        <taxon>Desulfocapsaceae</taxon>
        <taxon>Desulfofustis</taxon>
    </lineage>
</organism>
<dbReference type="SUPFAM" id="SSF48371">
    <property type="entry name" value="ARM repeat"/>
    <property type="match status" value="1"/>
</dbReference>
<accession>A0ABN6M4P2</accession>
<dbReference type="Pfam" id="PF13646">
    <property type="entry name" value="HEAT_2"/>
    <property type="match status" value="2"/>
</dbReference>
<evidence type="ECO:0000256" key="2">
    <source>
        <dbReference type="PROSITE-ProRule" id="PRU00169"/>
    </source>
</evidence>
<dbReference type="RefSeq" id="WP_284153466.1">
    <property type="nucleotide sequence ID" value="NZ_AP025516.1"/>
</dbReference>
<dbReference type="Gene3D" id="1.25.10.10">
    <property type="entry name" value="Leucine-rich Repeat Variant"/>
    <property type="match status" value="2"/>
</dbReference>
<dbReference type="InterPro" id="IPR011006">
    <property type="entry name" value="CheY-like_superfamily"/>
</dbReference>
<evidence type="ECO:0000313" key="5">
    <source>
        <dbReference type="Proteomes" id="UP000830055"/>
    </source>
</evidence>
<dbReference type="InterPro" id="IPR016024">
    <property type="entry name" value="ARM-type_fold"/>
</dbReference>
<dbReference type="Proteomes" id="UP000830055">
    <property type="component" value="Chromosome"/>
</dbReference>
<dbReference type="PANTHER" id="PTHR44591:SF3">
    <property type="entry name" value="RESPONSE REGULATORY DOMAIN-CONTAINING PROTEIN"/>
    <property type="match status" value="1"/>
</dbReference>
<dbReference type="InterPro" id="IPR011989">
    <property type="entry name" value="ARM-like"/>
</dbReference>
<dbReference type="SMART" id="SM00448">
    <property type="entry name" value="REC"/>
    <property type="match status" value="1"/>
</dbReference>
<dbReference type="PANTHER" id="PTHR44591">
    <property type="entry name" value="STRESS RESPONSE REGULATOR PROTEIN 1"/>
    <property type="match status" value="1"/>
</dbReference>
<keyword evidence="5" id="KW-1185">Reference proteome</keyword>
<dbReference type="InterPro" id="IPR050595">
    <property type="entry name" value="Bact_response_regulator"/>
</dbReference>
<dbReference type="EMBL" id="AP025516">
    <property type="protein sequence ID" value="BDD86372.1"/>
    <property type="molecule type" value="Genomic_DNA"/>
</dbReference>
<name>A0ABN6M4P2_9BACT</name>
<gene>
    <name evidence="4" type="ORF">DPPLL_07370</name>
</gene>
<dbReference type="InterPro" id="IPR001789">
    <property type="entry name" value="Sig_transdc_resp-reg_receiver"/>
</dbReference>
<proteinExistence type="predicted"/>
<evidence type="ECO:0000259" key="3">
    <source>
        <dbReference type="PROSITE" id="PS50110"/>
    </source>
</evidence>
<feature type="modified residue" description="4-aspartylphosphate" evidence="2">
    <location>
        <position position="471"/>
    </location>
</feature>
<protein>
    <recommendedName>
        <fullName evidence="3">Response regulatory domain-containing protein</fullName>
    </recommendedName>
</protein>
<sequence length="539" mass="59996">MGTLNVEHMIEEIRANVLSGDRLKARLVLDHLDQVDERGRNRLVYEISRAEPSFAVPLCCHLLHEHPRVAESMPSIRELLVAKLLAYPELLPVFLASPEIKDKRIIIELVGEMKYEPATPALLHLIAVARDEAQILQIIDTLGEIGDPEAINTLTDHLYAANRDLILAAVRALGQVATPTAMQRLAERMGTDTEIDLLILSIFARVQDLVSLERLNEALRSHYAQMRTFAKQELVRIGPKAVPLLIKNLTGDDSDFLIHTLNVLGDIGDESAILPIRKLLEGAPANANVRFAAYEALAQLPLRKGAYTLTAGLTDPEEHVCIAAARAIDRNLSPLLVTGLKNLLRSRNDEAFHMTRILIKAQVDRLFLSLVAEPFFVEMARTYLPQIHRDLRLHYAALLKGAGYGELAAVISDAEECGGRLKVVAVDDSRMILNIYKVTLHELGYEPVLFEFPESALHWLQTEKPLLVLTDLNMPMLTGTQLTEKIRGIYPAEQLPIIMVTTQNEAMDHEAARQAGVTDIISKPFNAASLKTAMERVLR</sequence>
<dbReference type="Pfam" id="PF00072">
    <property type="entry name" value="Response_reg"/>
    <property type="match status" value="1"/>
</dbReference>
<dbReference type="PROSITE" id="PS50110">
    <property type="entry name" value="RESPONSE_REGULATORY"/>
    <property type="match status" value="1"/>
</dbReference>